<dbReference type="InterPro" id="IPR000571">
    <property type="entry name" value="Znf_CCCH"/>
</dbReference>
<comment type="caution">
    <text evidence="7">The sequence shown here is derived from an EMBL/GenBank/DDBJ whole genome shotgun (WGS) entry which is preliminary data.</text>
</comment>
<feature type="zinc finger region" description="C3H1-type" evidence="5">
    <location>
        <begin position="136"/>
        <end position="164"/>
    </location>
</feature>
<feature type="zinc finger region" description="C3H1-type" evidence="5">
    <location>
        <begin position="19"/>
        <end position="46"/>
    </location>
</feature>
<dbReference type="GO" id="GO:0003729">
    <property type="term" value="F:mRNA binding"/>
    <property type="evidence" value="ECO:0007669"/>
    <property type="project" value="InterPro"/>
</dbReference>
<dbReference type="AlphaFoldDB" id="A0AA88QP34"/>
<keyword evidence="8" id="KW-1185">Reference proteome</keyword>
<feature type="zinc finger region" description="C3H1-type" evidence="5">
    <location>
        <begin position="67"/>
        <end position="94"/>
    </location>
</feature>
<evidence type="ECO:0000259" key="6">
    <source>
        <dbReference type="PROSITE" id="PS50103"/>
    </source>
</evidence>
<evidence type="ECO:0000256" key="4">
    <source>
        <dbReference type="ARBA" id="ARBA00022833"/>
    </source>
</evidence>
<protein>
    <recommendedName>
        <fullName evidence="6">C3H1-type domain-containing protein</fullName>
    </recommendedName>
</protein>
<dbReference type="InterPro" id="IPR045877">
    <property type="entry name" value="ZFP36-like"/>
</dbReference>
<accession>A0AA88QP34</accession>
<evidence type="ECO:0000313" key="8">
    <source>
        <dbReference type="Proteomes" id="UP001187471"/>
    </source>
</evidence>
<keyword evidence="1 5" id="KW-0479">Metal-binding</keyword>
<dbReference type="Pfam" id="PF00642">
    <property type="entry name" value="zf-CCCH"/>
    <property type="match status" value="2"/>
</dbReference>
<dbReference type="SMART" id="SM00356">
    <property type="entry name" value="ZnF_C3H1"/>
    <property type="match status" value="3"/>
</dbReference>
<keyword evidence="2" id="KW-0677">Repeat</keyword>
<dbReference type="InterPro" id="IPR036855">
    <property type="entry name" value="Znf_CCCH_sf"/>
</dbReference>
<feature type="domain" description="C3H1-type" evidence="6">
    <location>
        <begin position="19"/>
        <end position="46"/>
    </location>
</feature>
<reference evidence="7" key="1">
    <citation type="submission" date="2022-12" db="EMBL/GenBank/DDBJ databases">
        <title>Draft genome assemblies for two species of Escallonia (Escalloniales).</title>
        <authorList>
            <person name="Chanderbali A."/>
            <person name="Dervinis C."/>
            <person name="Anghel I."/>
            <person name="Soltis D."/>
            <person name="Soltis P."/>
            <person name="Zapata F."/>
        </authorList>
    </citation>
    <scope>NUCLEOTIDE SEQUENCE</scope>
    <source>
        <strain evidence="7">UCBG92.1500</strain>
        <tissue evidence="7">Leaf</tissue>
    </source>
</reference>
<evidence type="ECO:0000256" key="3">
    <source>
        <dbReference type="ARBA" id="ARBA00022771"/>
    </source>
</evidence>
<gene>
    <name evidence="7" type="ORF">RJ640_021230</name>
</gene>
<keyword evidence="4 5" id="KW-0862">Zinc</keyword>
<dbReference type="PANTHER" id="PTHR12547">
    <property type="entry name" value="CCCH ZINC FINGER/TIS11-RELATED"/>
    <property type="match status" value="1"/>
</dbReference>
<dbReference type="Pfam" id="PF14608">
    <property type="entry name" value="zf-CCCH_2"/>
    <property type="match status" value="1"/>
</dbReference>
<dbReference type="PROSITE" id="PS50103">
    <property type="entry name" value="ZF_C3H1"/>
    <property type="match status" value="3"/>
</dbReference>
<dbReference type="EMBL" id="JAVXUO010002322">
    <property type="protein sequence ID" value="KAK2974374.1"/>
    <property type="molecule type" value="Genomic_DNA"/>
</dbReference>
<dbReference type="SUPFAM" id="SSF90229">
    <property type="entry name" value="CCCH zinc finger"/>
    <property type="match status" value="3"/>
</dbReference>
<evidence type="ECO:0000313" key="7">
    <source>
        <dbReference type="EMBL" id="KAK2974374.1"/>
    </source>
</evidence>
<organism evidence="7 8">
    <name type="scientific">Escallonia rubra</name>
    <dbReference type="NCBI Taxonomy" id="112253"/>
    <lineage>
        <taxon>Eukaryota</taxon>
        <taxon>Viridiplantae</taxon>
        <taxon>Streptophyta</taxon>
        <taxon>Embryophyta</taxon>
        <taxon>Tracheophyta</taxon>
        <taxon>Spermatophyta</taxon>
        <taxon>Magnoliopsida</taxon>
        <taxon>eudicotyledons</taxon>
        <taxon>Gunneridae</taxon>
        <taxon>Pentapetalae</taxon>
        <taxon>asterids</taxon>
        <taxon>campanulids</taxon>
        <taxon>Escalloniales</taxon>
        <taxon>Escalloniaceae</taxon>
        <taxon>Escallonia</taxon>
    </lineage>
</organism>
<keyword evidence="3 5" id="KW-0863">Zinc-finger</keyword>
<dbReference type="Proteomes" id="UP001187471">
    <property type="component" value="Unassembled WGS sequence"/>
</dbReference>
<sequence>MSHCENQYFKKPRTSVGISYKTQPCLKFKRGICSNGDSCKYLHDIGEIQRRLKNRQENWDEIPRKVCSMKACNWFSFAQDCPYGDRCIFLHGSVTRTGGDLELSRKSYAKNTVAPMCDKLGRFVNREGPSAKPAYQKKTRLCFMWENTRTCQYGLDCVFAHGQAELQMLGSHTVLVPGSISTSETAAPKYASSTETDLGTSYKQQEQGKKCLFKYREGRKIIGIYADWLDDMPLVHGFPCAQRSHLDEKTFELKLAYTIAAPPPKEI</sequence>
<name>A0AA88QP34_9ASTE</name>
<evidence type="ECO:0000256" key="2">
    <source>
        <dbReference type="ARBA" id="ARBA00022737"/>
    </source>
</evidence>
<dbReference type="PANTHER" id="PTHR12547:SF121">
    <property type="entry name" value="ZINC FINGER CCCH DOMAIN-CONTAINING PROTEIN 39"/>
    <property type="match status" value="1"/>
</dbReference>
<feature type="domain" description="C3H1-type" evidence="6">
    <location>
        <begin position="136"/>
        <end position="164"/>
    </location>
</feature>
<dbReference type="GO" id="GO:0008270">
    <property type="term" value="F:zinc ion binding"/>
    <property type="evidence" value="ECO:0007669"/>
    <property type="project" value="UniProtKB-KW"/>
</dbReference>
<evidence type="ECO:0000256" key="5">
    <source>
        <dbReference type="PROSITE-ProRule" id="PRU00723"/>
    </source>
</evidence>
<dbReference type="Gene3D" id="4.10.1000.10">
    <property type="entry name" value="Zinc finger, CCCH-type"/>
    <property type="match status" value="2"/>
</dbReference>
<feature type="domain" description="C3H1-type" evidence="6">
    <location>
        <begin position="67"/>
        <end position="94"/>
    </location>
</feature>
<proteinExistence type="predicted"/>
<evidence type="ECO:0000256" key="1">
    <source>
        <dbReference type="ARBA" id="ARBA00022723"/>
    </source>
</evidence>